<keyword evidence="3" id="KW-0175">Coiled coil</keyword>
<dbReference type="InterPro" id="IPR010809">
    <property type="entry name" value="FliD_C"/>
</dbReference>
<keyword evidence="8" id="KW-0966">Cell projection</keyword>
<dbReference type="InterPro" id="IPR003481">
    <property type="entry name" value="FliD_N"/>
</dbReference>
<dbReference type="Pfam" id="PF02465">
    <property type="entry name" value="FliD_N"/>
    <property type="match status" value="1"/>
</dbReference>
<dbReference type="Pfam" id="PF07195">
    <property type="entry name" value="FliD_C"/>
    <property type="match status" value="1"/>
</dbReference>
<evidence type="ECO:0000259" key="6">
    <source>
        <dbReference type="Pfam" id="PF02465"/>
    </source>
</evidence>
<comment type="caution">
    <text evidence="8">The sequence shown here is derived from an EMBL/GenBank/DDBJ whole genome shotgun (WGS) entry which is preliminary data.</text>
</comment>
<keyword evidence="9" id="KW-1185">Reference proteome</keyword>
<feature type="domain" description="Flagellar hook-associated protein 2 C-terminal" evidence="7">
    <location>
        <begin position="255"/>
        <end position="502"/>
    </location>
</feature>
<comment type="similarity">
    <text evidence="1 5">Belongs to the FliD family.</text>
</comment>
<dbReference type="PANTHER" id="PTHR30288">
    <property type="entry name" value="FLAGELLAR CAP/ASSEMBLY PROTEIN FLID"/>
    <property type="match status" value="1"/>
</dbReference>
<keyword evidence="4 5" id="KW-0975">Bacterial flagellum</keyword>
<comment type="function">
    <text evidence="5">Required for morphogenesis and for the elongation of the flagellar filament by facilitating polymerization of the flagellin monomers at the tip of growing filament. Forms a capping structure, which prevents flagellin subunits (transported through the central channel of the flagellum) from leaking out without polymerization at the distal end.</text>
</comment>
<proteinExistence type="inferred from homology"/>
<keyword evidence="8" id="KW-0282">Flagellum</keyword>
<name>A0ABS7DEG0_9GAMM</name>
<keyword evidence="8" id="KW-0969">Cilium</keyword>
<evidence type="ECO:0000256" key="2">
    <source>
        <dbReference type="ARBA" id="ARBA00011255"/>
    </source>
</evidence>
<gene>
    <name evidence="8" type="primary">fliD</name>
    <name evidence="8" type="ORF">J5V48_02100</name>
</gene>
<evidence type="ECO:0000313" key="9">
    <source>
        <dbReference type="Proteomes" id="UP000731465"/>
    </source>
</evidence>
<evidence type="ECO:0000256" key="4">
    <source>
        <dbReference type="ARBA" id="ARBA00023143"/>
    </source>
</evidence>
<comment type="subcellular location">
    <subcellularLocation>
        <location evidence="5">Secreted</location>
    </subcellularLocation>
    <subcellularLocation>
        <location evidence="5">Bacterial flagellum</location>
    </subcellularLocation>
</comment>
<evidence type="ECO:0000259" key="7">
    <source>
        <dbReference type="Pfam" id="PF07195"/>
    </source>
</evidence>
<accession>A0ABS7DEG0</accession>
<evidence type="ECO:0000256" key="3">
    <source>
        <dbReference type="ARBA" id="ARBA00023054"/>
    </source>
</evidence>
<keyword evidence="5" id="KW-0964">Secreted</keyword>
<evidence type="ECO:0000256" key="5">
    <source>
        <dbReference type="RuleBase" id="RU362066"/>
    </source>
</evidence>
<reference evidence="8 9" key="1">
    <citation type="submission" date="2021-03" db="EMBL/GenBank/DDBJ databases">
        <title>Succinivibrio sp. nov. isolated from feces of cow.</title>
        <authorList>
            <person name="Choi J.-Y."/>
        </authorList>
    </citation>
    <scope>NUCLEOTIDE SEQUENCE [LARGE SCALE GENOMIC DNA]</scope>
    <source>
        <strain evidence="8 9">AGMB01872</strain>
    </source>
</reference>
<dbReference type="EMBL" id="JAGFNY010000003">
    <property type="protein sequence ID" value="MBW7569680.1"/>
    <property type="molecule type" value="Genomic_DNA"/>
</dbReference>
<dbReference type="PANTHER" id="PTHR30288:SF0">
    <property type="entry name" value="FLAGELLAR HOOK-ASSOCIATED PROTEIN 2"/>
    <property type="match status" value="1"/>
</dbReference>
<dbReference type="InterPro" id="IPR040026">
    <property type="entry name" value="FliD"/>
</dbReference>
<feature type="domain" description="Flagellar hook-associated protein 2 N-terminal" evidence="6">
    <location>
        <begin position="11"/>
        <end position="110"/>
    </location>
</feature>
<evidence type="ECO:0000256" key="1">
    <source>
        <dbReference type="ARBA" id="ARBA00009764"/>
    </source>
</evidence>
<comment type="subunit">
    <text evidence="2 5">Homopentamer.</text>
</comment>
<protein>
    <recommendedName>
        <fullName evidence="5">Flagellar hook-associated protein 2</fullName>
        <shortName evidence="5">HAP2</shortName>
    </recommendedName>
    <alternativeName>
        <fullName evidence="5">Flagellar cap protein</fullName>
    </alternativeName>
</protein>
<dbReference type="Proteomes" id="UP000731465">
    <property type="component" value="Unassembled WGS sequence"/>
</dbReference>
<sequence>MTTITNAGVGSGNDFESIIQAMLSTKKSNLTNRVTKAKAKCEIELDGVKKMKSALNTFQTACEEMCKANAMNTHKVTTSQSKDYEAFKITQKEDCSNTNFDITVTQLAQSEAVTQKFNTADGFRNSFGAGHITIDLGPETFQNDRGEKETRERKFEIDISEGDTIELVRKRLNKNDLGVNVNLIKTSSGYTFSVDGGTTGVDTTNMKITATPSNPSDTTHDSISVFNFDRSSDTEVNAKGNRVSTSGSKWAYREAKDAEILIDGESVTSHTNQFDEQISGITLEVLKLSEKETIDDGSGNVTTGFKSYSVNITTDADEAYNKMNKFVEAYNTLQSTLTSLYKHNTYSEGKNQLDGGDLAGDSQVKGIQNALQTMISRFNKTDDGGDGSSSGSNKTIFDCGLTLKKDGTLALDKTKFTKAINESFNAVVNLFSSEDGLLKEMSNYVEDYTETGGLLSERVDDIQKQIDSWTDKEEANTVKLEQYEAMLRKKYGNLDSLMAKYNTSSTYISQIMSSIG</sequence>
<dbReference type="RefSeq" id="WP_219936547.1">
    <property type="nucleotide sequence ID" value="NZ_JAGFNY010000003.1"/>
</dbReference>
<evidence type="ECO:0000313" key="8">
    <source>
        <dbReference type="EMBL" id="MBW7569680.1"/>
    </source>
</evidence>
<organism evidence="8 9">
    <name type="scientific">Succinivibrio faecicola</name>
    <dbReference type="NCBI Taxonomy" id="2820300"/>
    <lineage>
        <taxon>Bacteria</taxon>
        <taxon>Pseudomonadati</taxon>
        <taxon>Pseudomonadota</taxon>
        <taxon>Gammaproteobacteria</taxon>
        <taxon>Aeromonadales</taxon>
        <taxon>Succinivibrionaceae</taxon>
        <taxon>Succinivibrio</taxon>
    </lineage>
</organism>